<dbReference type="Proteomes" id="UP000215506">
    <property type="component" value="Unassembled WGS sequence"/>
</dbReference>
<keyword evidence="3" id="KW-1185">Reference proteome</keyword>
<feature type="transmembrane region" description="Helical" evidence="1">
    <location>
        <begin position="21"/>
        <end position="42"/>
    </location>
</feature>
<organism evidence="2 3">
    <name type="scientific">Nocardia cerradoensis</name>
    <dbReference type="NCBI Taxonomy" id="85688"/>
    <lineage>
        <taxon>Bacteria</taxon>
        <taxon>Bacillati</taxon>
        <taxon>Actinomycetota</taxon>
        <taxon>Actinomycetes</taxon>
        <taxon>Mycobacteriales</taxon>
        <taxon>Nocardiaceae</taxon>
        <taxon>Nocardia</taxon>
    </lineage>
</organism>
<feature type="transmembrane region" description="Helical" evidence="1">
    <location>
        <begin position="62"/>
        <end position="82"/>
    </location>
</feature>
<proteinExistence type="predicted"/>
<keyword evidence="1" id="KW-0472">Membrane</keyword>
<name>A0A231GUE8_9NOCA</name>
<comment type="caution">
    <text evidence="2">The sequence shown here is derived from an EMBL/GenBank/DDBJ whole genome shotgun (WGS) entry which is preliminary data.</text>
</comment>
<protein>
    <submittedName>
        <fullName evidence="2">Uncharacterized protein</fullName>
    </submittedName>
</protein>
<dbReference type="EMBL" id="NGAF01000037">
    <property type="protein sequence ID" value="OXR40198.1"/>
    <property type="molecule type" value="Genomic_DNA"/>
</dbReference>
<gene>
    <name evidence="2" type="ORF">B7C42_07712</name>
</gene>
<evidence type="ECO:0000256" key="1">
    <source>
        <dbReference type="SAM" id="Phobius"/>
    </source>
</evidence>
<reference evidence="2 3" key="1">
    <citation type="submission" date="2017-07" db="EMBL/GenBank/DDBJ databases">
        <title>First draft Genome Sequence of Nocardia cerradoensis isolated from human infection.</title>
        <authorList>
            <person name="Carrasco G."/>
        </authorList>
    </citation>
    <scope>NUCLEOTIDE SEQUENCE [LARGE SCALE GENOMIC DNA]</scope>
    <source>
        <strain evidence="2 3">CNM20130759</strain>
    </source>
</reference>
<dbReference type="RefSeq" id="WP_039776367.1">
    <property type="nucleotide sequence ID" value="NZ_JAAXOR010000007.1"/>
</dbReference>
<keyword evidence="1" id="KW-0812">Transmembrane</keyword>
<evidence type="ECO:0000313" key="3">
    <source>
        <dbReference type="Proteomes" id="UP000215506"/>
    </source>
</evidence>
<keyword evidence="1" id="KW-1133">Transmembrane helix</keyword>
<accession>A0A231GUE8</accession>
<sequence length="224" mass="24825">MSTTTKTTTTVKSRRDPVEDILTLFLAVIGWAVISVFLVAWWALLFPMVSLPIAAVAGLFWFYGWVPALGMALASAAGLVLWRVKAPELFSRFVSRRVRSRFLSWFRYRRQWSARLDDCNLSTRDDLGQAVKIPRLLGIEIGETTDTVRAAMLPGQCPDDWANRTAHLAHAFGAHECRVSIIGPARVQLVFRHADSLAKPILAPFPHIPGGLGGPPRQDHDNAA</sequence>
<evidence type="ECO:0000313" key="2">
    <source>
        <dbReference type="EMBL" id="OXR40198.1"/>
    </source>
</evidence>
<dbReference type="AlphaFoldDB" id="A0A231GUE8"/>